<comment type="caution">
    <text evidence="2">The sequence shown here is derived from an EMBL/GenBank/DDBJ whole genome shotgun (WGS) entry which is preliminary data.</text>
</comment>
<dbReference type="Proteomes" id="UP000681722">
    <property type="component" value="Unassembled WGS sequence"/>
</dbReference>
<feature type="compositionally biased region" description="Low complexity" evidence="1">
    <location>
        <begin position="39"/>
        <end position="55"/>
    </location>
</feature>
<organism evidence="2 4">
    <name type="scientific">Didymodactylos carnosus</name>
    <dbReference type="NCBI Taxonomy" id="1234261"/>
    <lineage>
        <taxon>Eukaryota</taxon>
        <taxon>Metazoa</taxon>
        <taxon>Spiralia</taxon>
        <taxon>Gnathifera</taxon>
        <taxon>Rotifera</taxon>
        <taxon>Eurotatoria</taxon>
        <taxon>Bdelloidea</taxon>
        <taxon>Philodinida</taxon>
        <taxon>Philodinidae</taxon>
        <taxon>Didymodactylos</taxon>
    </lineage>
</organism>
<protein>
    <submittedName>
        <fullName evidence="2">Uncharacterized protein</fullName>
    </submittedName>
</protein>
<sequence>MISQFAEGKSNSWDKELQKPALAIRTSVNEPTRETPAFLNLGPDPRLPLDLLIGDTTSGPPGSPNDQKKATKTYRDRLTQDLKYAINRRLSARHLSARQLSDRHL</sequence>
<dbReference type="EMBL" id="CAJNOQ010061332">
    <property type="protein sequence ID" value="CAF1671865.1"/>
    <property type="molecule type" value="Genomic_DNA"/>
</dbReference>
<evidence type="ECO:0000256" key="1">
    <source>
        <dbReference type="SAM" id="MobiDB-lite"/>
    </source>
</evidence>
<dbReference type="Proteomes" id="UP000663829">
    <property type="component" value="Unassembled WGS sequence"/>
</dbReference>
<feature type="non-terminal residue" evidence="2">
    <location>
        <position position="1"/>
    </location>
</feature>
<evidence type="ECO:0000313" key="4">
    <source>
        <dbReference type="Proteomes" id="UP000663829"/>
    </source>
</evidence>
<feature type="non-terminal residue" evidence="2">
    <location>
        <position position="105"/>
    </location>
</feature>
<dbReference type="AlphaFoldDB" id="A0A816GC60"/>
<feature type="region of interest" description="Disordered" evidence="1">
    <location>
        <begin position="26"/>
        <end position="74"/>
    </location>
</feature>
<evidence type="ECO:0000313" key="3">
    <source>
        <dbReference type="EMBL" id="CAF4648597.1"/>
    </source>
</evidence>
<reference evidence="2" key="1">
    <citation type="submission" date="2021-02" db="EMBL/GenBank/DDBJ databases">
        <authorList>
            <person name="Nowell W R."/>
        </authorList>
    </citation>
    <scope>NUCLEOTIDE SEQUENCE</scope>
</reference>
<proteinExistence type="predicted"/>
<evidence type="ECO:0000313" key="2">
    <source>
        <dbReference type="EMBL" id="CAF1671865.1"/>
    </source>
</evidence>
<dbReference type="EMBL" id="CAJOBC010141791">
    <property type="protein sequence ID" value="CAF4648597.1"/>
    <property type="molecule type" value="Genomic_DNA"/>
</dbReference>
<name>A0A816GC60_9BILA</name>
<keyword evidence="4" id="KW-1185">Reference proteome</keyword>
<gene>
    <name evidence="2" type="ORF">GPM918_LOCUS46342</name>
    <name evidence="3" type="ORF">SRO942_LOCUS50338</name>
</gene>
<accession>A0A816GC60</accession>